<evidence type="ECO:0000256" key="1">
    <source>
        <dbReference type="SAM" id="MobiDB-lite"/>
    </source>
</evidence>
<evidence type="ECO:0000313" key="3">
    <source>
        <dbReference type="Proteomes" id="UP000736335"/>
    </source>
</evidence>
<proteinExistence type="predicted"/>
<sequence length="874" mass="95893">MSVDQIPVKVHRCRFVDYLPAAITALAFPPLPLPSPKGKTKATPPLKFPSLAIGRANGNIELAEWSNNNPTDQAPQAWVVFKTLCGPHPSKVDTLTFTLRYPEDLIPGDAPALTKLRLFSTGGGSELLEWDLSRGCVRRAINSNGGAIWSVSANLKSTILALGCEDGSVQLLSTEHDSLSHLRKLEKIKSRLLSIAWGPPIPHNSGSSVETAPNSQDSSDGENDDGWSDGWIVAGCADSSIRKWDFSTGKITNRLTTDKVRGERTLVWSVCVLGDGTIVSGDSMGIVKFWDSETCTQLSSFQAHGADVLCLSISPEGNTVYSSGVDQKIVQFTNVASSSKSRWLQASSRRMHSHDVRSLAIWPPFMPLPPSHQRKLPVNIAPILVSGGLDMSAILTPAAIPSSTTVSKVTNPLSTSVVATFEDSYHRKMGYSTGFSGTGRVKVARKKHLILSAQDQSINLWQIFDRDRHHMDVPNPVEDEPGLDGWRKVLEMDLNVQSNIVSCDVSDDGKWIAVSDWHEVKLFRLTFALSGDVVVTRTRNFADVLRDSIPLGSKSLVGATVLSFTPDSQKLVVCTSESSFIVILHLPQDDASLPRPLRTFHHHRLRNVSFDSAPSNTGDNTVAGDSDVDMDGLSDEETVVTNQLSVIPAVTRSAISHDCQWLVTADEMKRVYVYNLDSLQHHCVLPTFPYAIQALSFDPTDYGTLVIGLANNSVHIFNVESRTFPDWSIPLSNNLPKRFTHLHDPILGLTFNPTPFKDGSRKALFWGSTWMCSIKLDSPAGWGGFSKKRRREYRTVVNGASQPGTNVGKAQVNVSAEDQKRQTQPKNFTVLTQYRPLLLVDFLDCGEMVVVERPLVDVMSAMPPAFFKPKYGSS</sequence>
<reference evidence="2" key="2">
    <citation type="submission" date="2020-11" db="EMBL/GenBank/DDBJ databases">
        <authorList>
            <consortium name="DOE Joint Genome Institute"/>
            <person name="Kuo A."/>
            <person name="Miyauchi S."/>
            <person name="Kiss E."/>
            <person name="Drula E."/>
            <person name="Kohler A."/>
            <person name="Sanchez-Garcia M."/>
            <person name="Andreopoulos B."/>
            <person name="Barry K.W."/>
            <person name="Bonito G."/>
            <person name="Buee M."/>
            <person name="Carver A."/>
            <person name="Chen C."/>
            <person name="Cichocki N."/>
            <person name="Clum A."/>
            <person name="Culley D."/>
            <person name="Crous P.W."/>
            <person name="Fauchery L."/>
            <person name="Girlanda M."/>
            <person name="Hayes R."/>
            <person name="Keri Z."/>
            <person name="Labutti K."/>
            <person name="Lipzen A."/>
            <person name="Lombard V."/>
            <person name="Magnuson J."/>
            <person name="Maillard F."/>
            <person name="Morin E."/>
            <person name="Murat C."/>
            <person name="Nolan M."/>
            <person name="Ohm R."/>
            <person name="Pangilinan J."/>
            <person name="Pereira M."/>
            <person name="Perotto S."/>
            <person name="Peter M."/>
            <person name="Riley R."/>
            <person name="Sitrit Y."/>
            <person name="Stielow B."/>
            <person name="Szollosi G."/>
            <person name="Zifcakova L."/>
            <person name="Stursova M."/>
            <person name="Spatafora J.W."/>
            <person name="Tedersoo L."/>
            <person name="Vaario L.-M."/>
            <person name="Yamada A."/>
            <person name="Yan M."/>
            <person name="Wang P."/>
            <person name="Xu J."/>
            <person name="Bruns T."/>
            <person name="Baldrian P."/>
            <person name="Vilgalys R."/>
            <person name="Henrissat B."/>
            <person name="Grigoriev I.V."/>
            <person name="Hibbett D."/>
            <person name="Nagy L.G."/>
            <person name="Martin F.M."/>
        </authorList>
    </citation>
    <scope>NUCLEOTIDE SEQUENCE</scope>
    <source>
        <strain evidence="2">UH-Tt-Lm1</strain>
    </source>
</reference>
<dbReference type="EMBL" id="WIUZ02000006">
    <property type="protein sequence ID" value="KAF9785961.1"/>
    <property type="molecule type" value="Genomic_DNA"/>
</dbReference>
<dbReference type="SMART" id="SM00320">
    <property type="entry name" value="WD40"/>
    <property type="match status" value="7"/>
</dbReference>
<accession>A0A9P6L7F7</accession>
<dbReference type="InterPro" id="IPR001680">
    <property type="entry name" value="WD40_rpt"/>
</dbReference>
<dbReference type="GO" id="GO:0000462">
    <property type="term" value="P:maturation of SSU-rRNA from tricistronic rRNA transcript (SSU-rRNA, 5.8S rRNA, LSU-rRNA)"/>
    <property type="evidence" value="ECO:0007669"/>
    <property type="project" value="InterPro"/>
</dbReference>
<dbReference type="GO" id="GO:0030686">
    <property type="term" value="C:90S preribosome"/>
    <property type="evidence" value="ECO:0007669"/>
    <property type="project" value="InterPro"/>
</dbReference>
<dbReference type="GO" id="GO:0032040">
    <property type="term" value="C:small-subunit processome"/>
    <property type="evidence" value="ECO:0007669"/>
    <property type="project" value="TreeGrafter"/>
</dbReference>
<dbReference type="GO" id="GO:0003723">
    <property type="term" value="F:RNA binding"/>
    <property type="evidence" value="ECO:0007669"/>
    <property type="project" value="TreeGrafter"/>
</dbReference>
<gene>
    <name evidence="2" type="ORF">BJ322DRAFT_1004831</name>
</gene>
<feature type="region of interest" description="Disordered" evidence="1">
    <location>
        <begin position="204"/>
        <end position="225"/>
    </location>
</feature>
<dbReference type="Gene3D" id="2.130.10.10">
    <property type="entry name" value="YVTN repeat-like/Quinoprotein amine dehydrogenase"/>
    <property type="match status" value="3"/>
</dbReference>
<dbReference type="GO" id="GO:0034455">
    <property type="term" value="C:t-UTP complex"/>
    <property type="evidence" value="ECO:0007669"/>
    <property type="project" value="TreeGrafter"/>
</dbReference>
<dbReference type="SUPFAM" id="SSF50998">
    <property type="entry name" value="Quinoprotein alcohol dehydrogenase-like"/>
    <property type="match status" value="1"/>
</dbReference>
<dbReference type="AlphaFoldDB" id="A0A9P6L7F7"/>
<dbReference type="InterPro" id="IPR015943">
    <property type="entry name" value="WD40/YVTN_repeat-like_dom_sf"/>
</dbReference>
<keyword evidence="3" id="KW-1185">Reference proteome</keyword>
<dbReference type="InterPro" id="IPR046351">
    <property type="entry name" value="UTP4"/>
</dbReference>
<comment type="caution">
    <text evidence="2">The sequence shown here is derived from an EMBL/GenBank/DDBJ whole genome shotgun (WGS) entry which is preliminary data.</text>
</comment>
<dbReference type="InterPro" id="IPR011047">
    <property type="entry name" value="Quinoprotein_ADH-like_sf"/>
</dbReference>
<feature type="compositionally biased region" description="Polar residues" evidence="1">
    <location>
        <begin position="204"/>
        <end position="218"/>
    </location>
</feature>
<dbReference type="PANTHER" id="PTHR44163:SF1">
    <property type="entry name" value="U3 SMALL NUCLEOLAR RNA-ASSOCIATED PROTEIN 4 HOMOLOG"/>
    <property type="match status" value="1"/>
</dbReference>
<name>A0A9P6L7F7_9AGAM</name>
<dbReference type="Proteomes" id="UP000736335">
    <property type="component" value="Unassembled WGS sequence"/>
</dbReference>
<dbReference type="Pfam" id="PF00400">
    <property type="entry name" value="WD40"/>
    <property type="match status" value="1"/>
</dbReference>
<organism evidence="2 3">
    <name type="scientific">Thelephora terrestris</name>
    <dbReference type="NCBI Taxonomy" id="56493"/>
    <lineage>
        <taxon>Eukaryota</taxon>
        <taxon>Fungi</taxon>
        <taxon>Dikarya</taxon>
        <taxon>Basidiomycota</taxon>
        <taxon>Agaricomycotina</taxon>
        <taxon>Agaricomycetes</taxon>
        <taxon>Thelephorales</taxon>
        <taxon>Thelephoraceae</taxon>
        <taxon>Thelephora</taxon>
    </lineage>
</organism>
<dbReference type="PANTHER" id="PTHR44163">
    <property type="entry name" value="U3 SMALL NUCLEOLAR RNA-ASSOCIATED PROTEIN 4 HOMOLOG"/>
    <property type="match status" value="1"/>
</dbReference>
<evidence type="ECO:0000313" key="2">
    <source>
        <dbReference type="EMBL" id="KAF9785961.1"/>
    </source>
</evidence>
<reference evidence="2" key="1">
    <citation type="journal article" date="2020" name="Nat. Commun.">
        <title>Large-scale genome sequencing of mycorrhizal fungi provides insights into the early evolution of symbiotic traits.</title>
        <authorList>
            <person name="Miyauchi S."/>
            <person name="Kiss E."/>
            <person name="Kuo A."/>
            <person name="Drula E."/>
            <person name="Kohler A."/>
            <person name="Sanchez-Garcia M."/>
            <person name="Morin E."/>
            <person name="Andreopoulos B."/>
            <person name="Barry K.W."/>
            <person name="Bonito G."/>
            <person name="Buee M."/>
            <person name="Carver A."/>
            <person name="Chen C."/>
            <person name="Cichocki N."/>
            <person name="Clum A."/>
            <person name="Culley D."/>
            <person name="Crous P.W."/>
            <person name="Fauchery L."/>
            <person name="Girlanda M."/>
            <person name="Hayes R.D."/>
            <person name="Keri Z."/>
            <person name="LaButti K."/>
            <person name="Lipzen A."/>
            <person name="Lombard V."/>
            <person name="Magnuson J."/>
            <person name="Maillard F."/>
            <person name="Murat C."/>
            <person name="Nolan M."/>
            <person name="Ohm R.A."/>
            <person name="Pangilinan J."/>
            <person name="Pereira M.F."/>
            <person name="Perotto S."/>
            <person name="Peter M."/>
            <person name="Pfister S."/>
            <person name="Riley R."/>
            <person name="Sitrit Y."/>
            <person name="Stielow J.B."/>
            <person name="Szollosi G."/>
            <person name="Zifcakova L."/>
            <person name="Stursova M."/>
            <person name="Spatafora J.W."/>
            <person name="Tedersoo L."/>
            <person name="Vaario L.M."/>
            <person name="Yamada A."/>
            <person name="Yan M."/>
            <person name="Wang P."/>
            <person name="Xu J."/>
            <person name="Bruns T."/>
            <person name="Baldrian P."/>
            <person name="Vilgalys R."/>
            <person name="Dunand C."/>
            <person name="Henrissat B."/>
            <person name="Grigoriev I.V."/>
            <person name="Hibbett D."/>
            <person name="Nagy L.G."/>
            <person name="Martin F.M."/>
        </authorList>
    </citation>
    <scope>NUCLEOTIDE SEQUENCE</scope>
    <source>
        <strain evidence="2">UH-Tt-Lm1</strain>
    </source>
</reference>
<protein>
    <submittedName>
        <fullName evidence="2">WD40 repeat-like protein</fullName>
    </submittedName>
</protein>
<dbReference type="OrthoDB" id="8883818at2759"/>